<dbReference type="Pfam" id="PF00578">
    <property type="entry name" value="AhpC-TSA"/>
    <property type="match status" value="1"/>
</dbReference>
<dbReference type="EMBL" id="BAABHD010000001">
    <property type="protein sequence ID" value="GAA4445883.1"/>
    <property type="molecule type" value="Genomic_DNA"/>
</dbReference>
<dbReference type="Proteomes" id="UP001501175">
    <property type="component" value="Unassembled WGS sequence"/>
</dbReference>
<dbReference type="PANTHER" id="PTHR42852:SF17">
    <property type="entry name" value="THIOREDOXIN-LIKE PROTEIN HI_1115"/>
    <property type="match status" value="1"/>
</dbReference>
<dbReference type="InterPro" id="IPR036249">
    <property type="entry name" value="Thioredoxin-like_sf"/>
</dbReference>
<proteinExistence type="predicted"/>
<evidence type="ECO:0000259" key="1">
    <source>
        <dbReference type="PROSITE" id="PS51352"/>
    </source>
</evidence>
<organism evidence="2 3">
    <name type="scientific">Nibrella saemangeumensis</name>
    <dbReference type="NCBI Taxonomy" id="1084526"/>
    <lineage>
        <taxon>Bacteria</taxon>
        <taxon>Pseudomonadati</taxon>
        <taxon>Bacteroidota</taxon>
        <taxon>Cytophagia</taxon>
        <taxon>Cytophagales</taxon>
        <taxon>Spirosomataceae</taxon>
        <taxon>Nibrella</taxon>
    </lineage>
</organism>
<sequence>MTSHGKATTFKLRPTTPEERETRIFRSLGANEKPQVGAEIPLFIMQGIDGKTYRSTDLKGNVVVLSFWISLNKPFWGEKQATGLSQVLQPFQTETGLISLGVLNNTEQEVKTFLVSNTVPFVPVPESYGFHKKYQVTRSPSFLVIDRTGKIAAFIEGGEYEALKASLRQVTK</sequence>
<feature type="domain" description="Thioredoxin" evidence="1">
    <location>
        <begin position="34"/>
        <end position="172"/>
    </location>
</feature>
<dbReference type="InterPro" id="IPR050553">
    <property type="entry name" value="Thioredoxin_ResA/DsbE_sf"/>
</dbReference>
<dbReference type="RefSeq" id="WP_345239451.1">
    <property type="nucleotide sequence ID" value="NZ_BAABHD010000001.1"/>
</dbReference>
<accession>A0ABP8MAR4</accession>
<name>A0ABP8MAR4_9BACT</name>
<dbReference type="InterPro" id="IPR000866">
    <property type="entry name" value="AhpC/TSA"/>
</dbReference>
<dbReference type="SUPFAM" id="SSF52833">
    <property type="entry name" value="Thioredoxin-like"/>
    <property type="match status" value="1"/>
</dbReference>
<comment type="caution">
    <text evidence="2">The sequence shown here is derived from an EMBL/GenBank/DDBJ whole genome shotgun (WGS) entry which is preliminary data.</text>
</comment>
<evidence type="ECO:0000313" key="2">
    <source>
        <dbReference type="EMBL" id="GAA4445883.1"/>
    </source>
</evidence>
<protein>
    <recommendedName>
        <fullName evidence="1">Thioredoxin domain-containing protein</fullName>
    </recommendedName>
</protein>
<dbReference type="Gene3D" id="3.40.30.10">
    <property type="entry name" value="Glutaredoxin"/>
    <property type="match status" value="1"/>
</dbReference>
<dbReference type="PANTHER" id="PTHR42852">
    <property type="entry name" value="THIOL:DISULFIDE INTERCHANGE PROTEIN DSBE"/>
    <property type="match status" value="1"/>
</dbReference>
<dbReference type="InterPro" id="IPR013766">
    <property type="entry name" value="Thioredoxin_domain"/>
</dbReference>
<evidence type="ECO:0000313" key="3">
    <source>
        <dbReference type="Proteomes" id="UP001501175"/>
    </source>
</evidence>
<reference evidence="3" key="1">
    <citation type="journal article" date="2019" name="Int. J. Syst. Evol. Microbiol.">
        <title>The Global Catalogue of Microorganisms (GCM) 10K type strain sequencing project: providing services to taxonomists for standard genome sequencing and annotation.</title>
        <authorList>
            <consortium name="The Broad Institute Genomics Platform"/>
            <consortium name="The Broad Institute Genome Sequencing Center for Infectious Disease"/>
            <person name="Wu L."/>
            <person name="Ma J."/>
        </authorList>
    </citation>
    <scope>NUCLEOTIDE SEQUENCE [LARGE SCALE GENOMIC DNA]</scope>
    <source>
        <strain evidence="3">JCM 17927</strain>
    </source>
</reference>
<dbReference type="PROSITE" id="PS51352">
    <property type="entry name" value="THIOREDOXIN_2"/>
    <property type="match status" value="1"/>
</dbReference>
<keyword evidence="3" id="KW-1185">Reference proteome</keyword>
<gene>
    <name evidence="2" type="ORF">GCM10023189_00350</name>
</gene>